<dbReference type="InterPro" id="IPR001932">
    <property type="entry name" value="PPM-type_phosphatase-like_dom"/>
</dbReference>
<evidence type="ECO:0000256" key="9">
    <source>
        <dbReference type="RuleBase" id="RU003465"/>
    </source>
</evidence>
<dbReference type="InterPro" id="IPR036457">
    <property type="entry name" value="PPM-type-like_dom_sf"/>
</dbReference>
<comment type="similarity">
    <text evidence="9">Belongs to the PP2C family.</text>
</comment>
<evidence type="ECO:0000313" key="13">
    <source>
        <dbReference type="Proteomes" id="UP000290289"/>
    </source>
</evidence>
<dbReference type="InterPro" id="IPR000222">
    <property type="entry name" value="PP2C_BS"/>
</dbReference>
<dbReference type="SUPFAM" id="SSF81606">
    <property type="entry name" value="PP2C-like"/>
    <property type="match status" value="1"/>
</dbReference>
<sequence length="365" mass="39353">MESLTLQDVDSRFENCYVNRRQRSITDRSSHELASVSSSKEHDPSSSSTHWSSENPQSPTEILVSAVGGSGNADEESEKDMLKRTSCLSYGSISLIGRRRVMNDAVVVTTVDSYQFFAVYDGHGGSSVSNACRDRLHHLLAQEVEPWIRGGEGVVDWEKVMASCFTKMDEEVGGSVDGADTEGNRVNTVGSSAVVVIVGQNEVVVANSGNSRAVLCRGGVAIPLSRDHNPDRPDERERVEAAGGRVINCNGCRVLGVLATSRSIGDHYLKPYVISEPEVTISERTEYCDFLVIASDGIWDVVSNEHACQVVRRCLDADKKRRSSEGMSGSNAAADAAALLAQLALARGSKDNITVIVIELNKSAS</sequence>
<dbReference type="Proteomes" id="UP000290289">
    <property type="component" value="Chromosome 6"/>
</dbReference>
<dbReference type="Gene3D" id="3.60.40.10">
    <property type="entry name" value="PPM-type phosphatase domain"/>
    <property type="match status" value="1"/>
</dbReference>
<keyword evidence="4" id="KW-0479">Metal-binding</keyword>
<keyword evidence="8" id="KW-0464">Manganese</keyword>
<proteinExistence type="inferred from homology"/>
<feature type="domain" description="PPM-type phosphatase" evidence="11">
    <location>
        <begin position="89"/>
        <end position="360"/>
    </location>
</feature>
<accession>A0A498JQ71</accession>
<dbReference type="STRING" id="3750.A0A498JQ71"/>
<evidence type="ECO:0000259" key="11">
    <source>
        <dbReference type="PROSITE" id="PS51746"/>
    </source>
</evidence>
<dbReference type="CDD" id="cd00143">
    <property type="entry name" value="PP2Cc"/>
    <property type="match status" value="1"/>
</dbReference>
<dbReference type="Pfam" id="PF00481">
    <property type="entry name" value="PP2C"/>
    <property type="match status" value="1"/>
</dbReference>
<dbReference type="SMART" id="SM00332">
    <property type="entry name" value="PP2Cc"/>
    <property type="match status" value="1"/>
</dbReference>
<dbReference type="EMBL" id="RDQH01000332">
    <property type="protein sequence ID" value="RXH95732.1"/>
    <property type="molecule type" value="Genomic_DNA"/>
</dbReference>
<evidence type="ECO:0000256" key="1">
    <source>
        <dbReference type="ARBA" id="ARBA00001936"/>
    </source>
</evidence>
<keyword evidence="6" id="KW-0460">Magnesium</keyword>
<evidence type="ECO:0000256" key="3">
    <source>
        <dbReference type="ARBA" id="ARBA00013081"/>
    </source>
</evidence>
<reference evidence="12 13" key="1">
    <citation type="submission" date="2018-10" db="EMBL/GenBank/DDBJ databases">
        <title>A high-quality apple genome assembly.</title>
        <authorList>
            <person name="Hu J."/>
        </authorList>
    </citation>
    <scope>NUCLEOTIDE SEQUENCE [LARGE SCALE GENOMIC DNA]</scope>
    <source>
        <strain evidence="13">cv. HFTH1</strain>
        <tissue evidence="12">Young leaf</tissue>
    </source>
</reference>
<dbReference type="PROSITE" id="PS51746">
    <property type="entry name" value="PPM_2"/>
    <property type="match status" value="1"/>
</dbReference>
<feature type="region of interest" description="Disordered" evidence="10">
    <location>
        <begin position="24"/>
        <end position="59"/>
    </location>
</feature>
<keyword evidence="13" id="KW-1185">Reference proteome</keyword>
<evidence type="ECO:0000256" key="4">
    <source>
        <dbReference type="ARBA" id="ARBA00022723"/>
    </source>
</evidence>
<dbReference type="GO" id="GO:0004722">
    <property type="term" value="F:protein serine/threonine phosphatase activity"/>
    <property type="evidence" value="ECO:0007669"/>
    <property type="project" value="UniProtKB-EC"/>
</dbReference>
<gene>
    <name evidence="12" type="ORF">DVH24_008232</name>
</gene>
<evidence type="ECO:0000256" key="2">
    <source>
        <dbReference type="ARBA" id="ARBA00001946"/>
    </source>
</evidence>
<evidence type="ECO:0000256" key="5">
    <source>
        <dbReference type="ARBA" id="ARBA00022801"/>
    </source>
</evidence>
<dbReference type="PANTHER" id="PTHR47992">
    <property type="entry name" value="PROTEIN PHOSPHATASE"/>
    <property type="match status" value="1"/>
</dbReference>
<evidence type="ECO:0000256" key="6">
    <source>
        <dbReference type="ARBA" id="ARBA00022842"/>
    </source>
</evidence>
<comment type="cofactor">
    <cofactor evidence="1">
        <name>Mn(2+)</name>
        <dbReference type="ChEBI" id="CHEBI:29035"/>
    </cofactor>
</comment>
<organism evidence="12 13">
    <name type="scientific">Malus domestica</name>
    <name type="common">Apple</name>
    <name type="synonym">Pyrus malus</name>
    <dbReference type="NCBI Taxonomy" id="3750"/>
    <lineage>
        <taxon>Eukaryota</taxon>
        <taxon>Viridiplantae</taxon>
        <taxon>Streptophyta</taxon>
        <taxon>Embryophyta</taxon>
        <taxon>Tracheophyta</taxon>
        <taxon>Spermatophyta</taxon>
        <taxon>Magnoliopsida</taxon>
        <taxon>eudicotyledons</taxon>
        <taxon>Gunneridae</taxon>
        <taxon>Pentapetalae</taxon>
        <taxon>rosids</taxon>
        <taxon>fabids</taxon>
        <taxon>Rosales</taxon>
        <taxon>Rosaceae</taxon>
        <taxon>Amygdaloideae</taxon>
        <taxon>Maleae</taxon>
        <taxon>Malus</taxon>
    </lineage>
</organism>
<comment type="caution">
    <text evidence="12">The sequence shown here is derived from an EMBL/GenBank/DDBJ whole genome shotgun (WGS) entry which is preliminary data.</text>
</comment>
<dbReference type="AlphaFoldDB" id="A0A498JQ71"/>
<keyword evidence="7 9" id="KW-0904">Protein phosphatase</keyword>
<dbReference type="EC" id="3.1.3.16" evidence="3"/>
<dbReference type="SMART" id="SM00331">
    <property type="entry name" value="PP2C_SIG"/>
    <property type="match status" value="1"/>
</dbReference>
<evidence type="ECO:0000256" key="8">
    <source>
        <dbReference type="ARBA" id="ARBA00023211"/>
    </source>
</evidence>
<name>A0A498JQ71_MALDO</name>
<dbReference type="FunFam" id="3.60.40.10:FF:000291">
    <property type="entry name" value="Protein phosphatase 2C 50"/>
    <property type="match status" value="1"/>
</dbReference>
<dbReference type="InterPro" id="IPR015655">
    <property type="entry name" value="PP2C"/>
</dbReference>
<protein>
    <recommendedName>
        <fullName evidence="3">protein-serine/threonine phosphatase</fullName>
        <ecNumber evidence="3">3.1.3.16</ecNumber>
    </recommendedName>
</protein>
<dbReference type="GO" id="GO:0046872">
    <property type="term" value="F:metal ion binding"/>
    <property type="evidence" value="ECO:0007669"/>
    <property type="project" value="UniProtKB-KW"/>
</dbReference>
<dbReference type="PROSITE" id="PS01032">
    <property type="entry name" value="PPM_1"/>
    <property type="match status" value="1"/>
</dbReference>
<keyword evidence="5 9" id="KW-0378">Hydrolase</keyword>
<evidence type="ECO:0000256" key="10">
    <source>
        <dbReference type="SAM" id="MobiDB-lite"/>
    </source>
</evidence>
<evidence type="ECO:0000256" key="7">
    <source>
        <dbReference type="ARBA" id="ARBA00022912"/>
    </source>
</evidence>
<comment type="cofactor">
    <cofactor evidence="2">
        <name>Mg(2+)</name>
        <dbReference type="ChEBI" id="CHEBI:18420"/>
    </cofactor>
</comment>
<evidence type="ECO:0000313" key="12">
    <source>
        <dbReference type="EMBL" id="RXH95732.1"/>
    </source>
</evidence>